<dbReference type="AlphaFoldDB" id="A0A4Y2M5A7"/>
<organism evidence="2 3">
    <name type="scientific">Araneus ventricosus</name>
    <name type="common">Orbweaver spider</name>
    <name type="synonym">Epeira ventricosa</name>
    <dbReference type="NCBI Taxonomy" id="182803"/>
    <lineage>
        <taxon>Eukaryota</taxon>
        <taxon>Metazoa</taxon>
        <taxon>Ecdysozoa</taxon>
        <taxon>Arthropoda</taxon>
        <taxon>Chelicerata</taxon>
        <taxon>Arachnida</taxon>
        <taxon>Araneae</taxon>
        <taxon>Araneomorphae</taxon>
        <taxon>Entelegynae</taxon>
        <taxon>Araneoidea</taxon>
        <taxon>Araneidae</taxon>
        <taxon>Araneus</taxon>
    </lineage>
</organism>
<name>A0A4Y2M5A7_ARAVE</name>
<keyword evidence="3" id="KW-1185">Reference proteome</keyword>
<feature type="compositionally biased region" description="Basic and acidic residues" evidence="1">
    <location>
        <begin position="61"/>
        <end position="73"/>
    </location>
</feature>
<evidence type="ECO:0000313" key="2">
    <source>
        <dbReference type="EMBL" id="GBN20856.1"/>
    </source>
</evidence>
<proteinExistence type="predicted"/>
<reference evidence="2 3" key="1">
    <citation type="journal article" date="2019" name="Sci. Rep.">
        <title>Orb-weaving spider Araneus ventricosus genome elucidates the spidroin gene catalogue.</title>
        <authorList>
            <person name="Kono N."/>
            <person name="Nakamura H."/>
            <person name="Ohtoshi R."/>
            <person name="Moran D.A.P."/>
            <person name="Shinohara A."/>
            <person name="Yoshida Y."/>
            <person name="Fujiwara M."/>
            <person name="Mori M."/>
            <person name="Tomita M."/>
            <person name="Arakawa K."/>
        </authorList>
    </citation>
    <scope>NUCLEOTIDE SEQUENCE [LARGE SCALE GENOMIC DNA]</scope>
</reference>
<dbReference type="EMBL" id="BGPR01006665">
    <property type="protein sequence ID" value="GBN20856.1"/>
    <property type="molecule type" value="Genomic_DNA"/>
</dbReference>
<feature type="region of interest" description="Disordered" evidence="1">
    <location>
        <begin position="30"/>
        <end position="73"/>
    </location>
</feature>
<dbReference type="Proteomes" id="UP000499080">
    <property type="component" value="Unassembled WGS sequence"/>
</dbReference>
<evidence type="ECO:0000313" key="3">
    <source>
        <dbReference type="Proteomes" id="UP000499080"/>
    </source>
</evidence>
<gene>
    <name evidence="2" type="ORF">AVEN_260579_1</name>
</gene>
<comment type="caution">
    <text evidence="2">The sequence shown here is derived from an EMBL/GenBank/DDBJ whole genome shotgun (WGS) entry which is preliminary data.</text>
</comment>
<accession>A0A4Y2M5A7</accession>
<protein>
    <submittedName>
        <fullName evidence="2">Uncharacterized protein</fullName>
    </submittedName>
</protein>
<evidence type="ECO:0000256" key="1">
    <source>
        <dbReference type="SAM" id="MobiDB-lite"/>
    </source>
</evidence>
<sequence>MATVAAARIPSLCVCLAKITLLGERSSFPKHHVTHRQPGVRQTRRRHRALPNCTNCGNRLPSEESGSRSKNSKLADEWGRQLMGFYYLRCVTGWGDGARG</sequence>